<sequence>MVSSIISGVVAGAIFKQIWKKASRSGSKDAPKALESEFGLGEVLAAAAIQGAVFAGVKALVDRGGARLFQRATGEWPGN</sequence>
<dbReference type="Pfam" id="PF14019">
    <property type="entry name" value="DUF4235"/>
    <property type="match status" value="1"/>
</dbReference>
<dbReference type="KEGG" id="acij:JS278_00535"/>
<gene>
    <name evidence="1" type="ORF">JS278_00535</name>
</gene>
<proteinExistence type="predicted"/>
<evidence type="ECO:0008006" key="3">
    <source>
        <dbReference type="Google" id="ProtNLM"/>
    </source>
</evidence>
<accession>A0A344UR30</accession>
<dbReference type="RefSeq" id="WP_114043854.1">
    <property type="nucleotide sequence ID" value="NZ_CP025198.1"/>
</dbReference>
<reference evidence="1 2" key="1">
    <citation type="submission" date="2017-12" db="EMBL/GenBank/DDBJ databases">
        <title>The whole genome sequence of the Acidipropionibacterium virtanenii sp. nov. type strain JS278.</title>
        <authorList>
            <person name="Laine P."/>
            <person name="Deptula P."/>
            <person name="Varmanen P."/>
            <person name="Auvinen P."/>
        </authorList>
    </citation>
    <scope>NUCLEOTIDE SEQUENCE [LARGE SCALE GENOMIC DNA]</scope>
    <source>
        <strain evidence="1 2">JS278</strain>
    </source>
</reference>
<dbReference type="OrthoDB" id="5244650at2"/>
<evidence type="ECO:0000313" key="1">
    <source>
        <dbReference type="EMBL" id="AXE37728.1"/>
    </source>
</evidence>
<dbReference type="EMBL" id="CP025198">
    <property type="protein sequence ID" value="AXE37728.1"/>
    <property type="molecule type" value="Genomic_DNA"/>
</dbReference>
<keyword evidence="2" id="KW-1185">Reference proteome</keyword>
<dbReference type="Proteomes" id="UP000251995">
    <property type="component" value="Chromosome"/>
</dbReference>
<dbReference type="AlphaFoldDB" id="A0A344UR30"/>
<organism evidence="1 2">
    <name type="scientific">Acidipropionibacterium virtanenii</name>
    <dbReference type="NCBI Taxonomy" id="2057246"/>
    <lineage>
        <taxon>Bacteria</taxon>
        <taxon>Bacillati</taxon>
        <taxon>Actinomycetota</taxon>
        <taxon>Actinomycetes</taxon>
        <taxon>Propionibacteriales</taxon>
        <taxon>Propionibacteriaceae</taxon>
        <taxon>Acidipropionibacterium</taxon>
    </lineage>
</organism>
<protein>
    <recommendedName>
        <fullName evidence="3">DUF4235 domain-containing protein</fullName>
    </recommendedName>
</protein>
<name>A0A344UR30_9ACTN</name>
<evidence type="ECO:0000313" key="2">
    <source>
        <dbReference type="Proteomes" id="UP000251995"/>
    </source>
</evidence>
<dbReference type="InterPro" id="IPR025329">
    <property type="entry name" value="DUF4235"/>
</dbReference>